<gene>
    <name evidence="1" type="ORF">AYI69_g2023</name>
</gene>
<protein>
    <submittedName>
        <fullName evidence="1">Uncharacterized protein</fullName>
    </submittedName>
</protein>
<organism evidence="1 2">
    <name type="scientific">Smittium culicis</name>
    <dbReference type="NCBI Taxonomy" id="133412"/>
    <lineage>
        <taxon>Eukaryota</taxon>
        <taxon>Fungi</taxon>
        <taxon>Fungi incertae sedis</taxon>
        <taxon>Zoopagomycota</taxon>
        <taxon>Kickxellomycotina</taxon>
        <taxon>Harpellomycetes</taxon>
        <taxon>Harpellales</taxon>
        <taxon>Legeriomycetaceae</taxon>
        <taxon>Smittium</taxon>
    </lineage>
</organism>
<keyword evidence="2" id="KW-1185">Reference proteome</keyword>
<proteinExistence type="predicted"/>
<dbReference type="AlphaFoldDB" id="A0A1R1YNL1"/>
<evidence type="ECO:0000313" key="2">
    <source>
        <dbReference type="Proteomes" id="UP000187429"/>
    </source>
</evidence>
<sequence length="66" mass="7457">MAKKNQSTDEFASSCEWIPEINAYGVSVDRKKDCGKKKCPLCADLINLYKTFYICNITAQIISLFS</sequence>
<accession>A0A1R1YNL1</accession>
<comment type="caution">
    <text evidence="1">The sequence shown here is derived from an EMBL/GenBank/DDBJ whole genome shotgun (WGS) entry which is preliminary data.</text>
</comment>
<name>A0A1R1YNL1_9FUNG</name>
<dbReference type="Proteomes" id="UP000187429">
    <property type="component" value="Unassembled WGS sequence"/>
</dbReference>
<reference evidence="2" key="1">
    <citation type="submission" date="2017-01" db="EMBL/GenBank/DDBJ databases">
        <authorList>
            <person name="Wang Y."/>
            <person name="White M."/>
            <person name="Kvist S."/>
            <person name="Moncalvo J.-M."/>
        </authorList>
    </citation>
    <scope>NUCLEOTIDE SEQUENCE [LARGE SCALE GENOMIC DNA]</scope>
    <source>
        <strain evidence="2">ID-206-W2</strain>
    </source>
</reference>
<dbReference type="EMBL" id="LSSM01000571">
    <property type="protein sequence ID" value="OMJ28502.1"/>
    <property type="molecule type" value="Genomic_DNA"/>
</dbReference>
<evidence type="ECO:0000313" key="1">
    <source>
        <dbReference type="EMBL" id="OMJ28502.1"/>
    </source>
</evidence>